<feature type="domain" description="3D" evidence="3">
    <location>
        <begin position="173"/>
        <end position="234"/>
    </location>
</feature>
<dbReference type="Gene3D" id="2.40.40.10">
    <property type="entry name" value="RlpA-like domain"/>
    <property type="match status" value="1"/>
</dbReference>
<dbReference type="AlphaFoldDB" id="D3FEX6"/>
<evidence type="ECO:0000259" key="3">
    <source>
        <dbReference type="Pfam" id="PF06725"/>
    </source>
</evidence>
<evidence type="ECO:0000313" key="5">
    <source>
        <dbReference type="Proteomes" id="UP000008229"/>
    </source>
</evidence>
<dbReference type="STRING" id="469383.Cwoe_3275"/>
<gene>
    <name evidence="4" type="ordered locus">Cwoe_3275</name>
</gene>
<name>D3FEX6_CONWI</name>
<accession>D3FEX6</accession>
<dbReference type="eggNOG" id="COG3584">
    <property type="taxonomic scope" value="Bacteria"/>
</dbReference>
<feature type="signal peptide" evidence="2">
    <location>
        <begin position="1"/>
        <end position="27"/>
    </location>
</feature>
<organism evidence="4 5">
    <name type="scientific">Conexibacter woesei (strain DSM 14684 / CCUG 47730 / CIP 108061 / JCM 11494 / NBRC 100937 / ID131577)</name>
    <dbReference type="NCBI Taxonomy" id="469383"/>
    <lineage>
        <taxon>Bacteria</taxon>
        <taxon>Bacillati</taxon>
        <taxon>Actinomycetota</taxon>
        <taxon>Thermoleophilia</taxon>
        <taxon>Solirubrobacterales</taxon>
        <taxon>Conexibacteraceae</taxon>
        <taxon>Conexibacter</taxon>
    </lineage>
</organism>
<dbReference type="EMBL" id="CP001854">
    <property type="protein sequence ID" value="ADB51693.1"/>
    <property type="molecule type" value="Genomic_DNA"/>
</dbReference>
<dbReference type="GO" id="GO:0004553">
    <property type="term" value="F:hydrolase activity, hydrolyzing O-glycosyl compounds"/>
    <property type="evidence" value="ECO:0007669"/>
    <property type="project" value="InterPro"/>
</dbReference>
<dbReference type="CDD" id="cd14486">
    <property type="entry name" value="3D_domain"/>
    <property type="match status" value="1"/>
</dbReference>
<dbReference type="InterPro" id="IPR010611">
    <property type="entry name" value="3D_dom"/>
</dbReference>
<sequence length="284" mass="30369" precursor="true">MHHVTRTRTLLLLIALAFTVTASAAQAKPIRRAGWLRSVTVTEYYPAPEWWFVGKKVQTPGLDRLSRIDWLYSSTGMSMEGDGIGLDGDRYHIAGLGSGGWVTERGKPSVPGHRGWKGGSPFWRAGGYWLSSDKYVTFPLDGGGWSNGPGRRYRELPGVSFGEGPSRPLKYYRSVAVDPDLIPLGSKVYIAAYQTSAGGGWFTAEDVGGAIIGRHVDVYRTPPARADIGGSHLQDQRIYVQPPGTRAARNSPPKSSGKGTATPSPPVPQPPATLSDPSGGAGAP</sequence>
<dbReference type="Pfam" id="PF06725">
    <property type="entry name" value="3D"/>
    <property type="match status" value="1"/>
</dbReference>
<reference evidence="5" key="2">
    <citation type="submission" date="2010-01" db="EMBL/GenBank/DDBJ databases">
        <title>The complete genome of Conexibacter woesei DSM 14684.</title>
        <authorList>
            <consortium name="US DOE Joint Genome Institute (JGI-PGF)"/>
            <person name="Lucas S."/>
            <person name="Copeland A."/>
            <person name="Lapidus A."/>
            <person name="Glavina del Rio T."/>
            <person name="Dalin E."/>
            <person name="Tice H."/>
            <person name="Bruce D."/>
            <person name="Goodwin L."/>
            <person name="Pitluck S."/>
            <person name="Kyrpides N."/>
            <person name="Mavromatis K."/>
            <person name="Ivanova N."/>
            <person name="Mikhailova N."/>
            <person name="Chertkov O."/>
            <person name="Brettin T."/>
            <person name="Detter J.C."/>
            <person name="Han C."/>
            <person name="Larimer F."/>
            <person name="Land M."/>
            <person name="Hauser L."/>
            <person name="Markowitz V."/>
            <person name="Cheng J.-F."/>
            <person name="Hugenholtz P."/>
            <person name="Woyke T."/>
            <person name="Wu D."/>
            <person name="Pukall R."/>
            <person name="Steenblock K."/>
            <person name="Schneider S."/>
            <person name="Klenk H.-P."/>
            <person name="Eisen J.A."/>
        </authorList>
    </citation>
    <scope>NUCLEOTIDE SEQUENCE [LARGE SCALE GENOMIC DNA]</scope>
    <source>
        <strain evidence="5">DSM 14684 / CIP 108061 / JCM 11494 / NBRC 100937 / ID131577</strain>
    </source>
</reference>
<dbReference type="InterPro" id="IPR036908">
    <property type="entry name" value="RlpA-like_sf"/>
</dbReference>
<dbReference type="Proteomes" id="UP000008229">
    <property type="component" value="Chromosome"/>
</dbReference>
<dbReference type="HOGENOM" id="CLU_979006_0_0_11"/>
<proteinExistence type="predicted"/>
<feature type="chain" id="PRO_5003043712" evidence="2">
    <location>
        <begin position="28"/>
        <end position="284"/>
    </location>
</feature>
<dbReference type="KEGG" id="cwo:Cwoe_3275"/>
<feature type="compositionally biased region" description="Polar residues" evidence="1">
    <location>
        <begin position="252"/>
        <end position="262"/>
    </location>
</feature>
<protein>
    <submittedName>
        <fullName evidence="4">3D domain protein</fullName>
    </submittedName>
</protein>
<dbReference type="GO" id="GO:0009254">
    <property type="term" value="P:peptidoglycan turnover"/>
    <property type="evidence" value="ECO:0007669"/>
    <property type="project" value="InterPro"/>
</dbReference>
<evidence type="ECO:0000313" key="4">
    <source>
        <dbReference type="EMBL" id="ADB51693.1"/>
    </source>
</evidence>
<feature type="region of interest" description="Disordered" evidence="1">
    <location>
        <begin position="240"/>
        <end position="284"/>
    </location>
</feature>
<dbReference type="GO" id="GO:0019867">
    <property type="term" value="C:outer membrane"/>
    <property type="evidence" value="ECO:0007669"/>
    <property type="project" value="InterPro"/>
</dbReference>
<keyword evidence="2" id="KW-0732">Signal</keyword>
<reference evidence="4 5" key="1">
    <citation type="journal article" date="2010" name="Stand. Genomic Sci.">
        <title>Complete genome sequence of Conexibacter woesei type strain (ID131577).</title>
        <authorList>
            <person name="Pukall R."/>
            <person name="Lapidus A."/>
            <person name="Glavina Del Rio T."/>
            <person name="Copeland A."/>
            <person name="Tice H."/>
            <person name="Cheng J.-F."/>
            <person name="Lucas S."/>
            <person name="Chen F."/>
            <person name="Nolan M."/>
            <person name="Bruce D."/>
            <person name="Goodwin L."/>
            <person name="Pitluck S."/>
            <person name="Mavromatis K."/>
            <person name="Ivanova N."/>
            <person name="Ovchinnikova G."/>
            <person name="Pati A."/>
            <person name="Chen A."/>
            <person name="Palaniappan K."/>
            <person name="Land M."/>
            <person name="Hauser L."/>
            <person name="Chang Y.-J."/>
            <person name="Jeffries C.D."/>
            <person name="Chain P."/>
            <person name="Meincke L."/>
            <person name="Sims D."/>
            <person name="Brettin T."/>
            <person name="Detter J.C."/>
            <person name="Rohde M."/>
            <person name="Goeker M."/>
            <person name="Bristow J."/>
            <person name="Eisen J.A."/>
            <person name="Markowitz V."/>
            <person name="Kyrpides N.C."/>
            <person name="Klenk H.-P."/>
            <person name="Hugenholtz P."/>
        </authorList>
    </citation>
    <scope>NUCLEOTIDE SEQUENCE [LARGE SCALE GENOMIC DNA]</scope>
    <source>
        <strain evidence="5">DSM 14684 / CIP 108061 / JCM 11494 / NBRC 100937 / ID131577</strain>
    </source>
</reference>
<dbReference type="SUPFAM" id="SSF50685">
    <property type="entry name" value="Barwin-like endoglucanases"/>
    <property type="match status" value="1"/>
</dbReference>
<keyword evidence="5" id="KW-1185">Reference proteome</keyword>
<evidence type="ECO:0000256" key="2">
    <source>
        <dbReference type="SAM" id="SignalP"/>
    </source>
</evidence>
<evidence type="ECO:0000256" key="1">
    <source>
        <dbReference type="SAM" id="MobiDB-lite"/>
    </source>
</evidence>